<dbReference type="Gene3D" id="1.10.530.10">
    <property type="match status" value="1"/>
</dbReference>
<evidence type="ECO:0000259" key="1">
    <source>
        <dbReference type="PROSITE" id="PS51782"/>
    </source>
</evidence>
<dbReference type="InterPro" id="IPR008258">
    <property type="entry name" value="Transglycosylase_SLT_dom_1"/>
</dbReference>
<dbReference type="SMART" id="SM00257">
    <property type="entry name" value="LysM"/>
    <property type="match status" value="1"/>
</dbReference>
<dbReference type="InterPro" id="IPR036779">
    <property type="entry name" value="LysM_dom_sf"/>
</dbReference>
<sequence>MADCDADPSVMVWAKRYTHNPIQFENQLREVLPRLAYVQQIAAQYDVAGEFVLLPWVESQFQPVAARRRQPAGMWQIMPITAGAMGLRVDGHYDGRLDVPAAAHAVMKLLKQYHDQFHDWRVADYAYNAGEFSVRKLIRKHGMPGDDPVIPEWPVRKVTRAHLTKLLAIACVVREPGRFHVSLPTLPDEQQLVQVKITHSMPITRAADHAGMSVNTLKGLNAAFRSDMIDAGAASYLLLPASRAEQFRNALLVQPSMGLAAPQGHGTAAITAVSVPSKTTTPRKTHTVRRGDSLWQIARNYSVNVSELQRWNHLRGQTLKLGQVLRVSDTN</sequence>
<organism evidence="2 3">
    <name type="scientific">Rhodanobacter glycinis</name>
    <dbReference type="NCBI Taxonomy" id="582702"/>
    <lineage>
        <taxon>Bacteria</taxon>
        <taxon>Pseudomonadati</taxon>
        <taxon>Pseudomonadota</taxon>
        <taxon>Gammaproteobacteria</taxon>
        <taxon>Lysobacterales</taxon>
        <taxon>Rhodanobacteraceae</taxon>
        <taxon>Rhodanobacter</taxon>
    </lineage>
</organism>
<dbReference type="PANTHER" id="PTHR33734:SF22">
    <property type="entry name" value="MEMBRANE-BOUND LYTIC MUREIN TRANSGLYCOSYLASE D"/>
    <property type="match status" value="1"/>
</dbReference>
<reference evidence="2 3" key="1">
    <citation type="journal article" date="2019" name="Environ. Microbiol.">
        <title>Species interactions and distinct microbial communities in high Arctic permafrost affected cryosols are associated with the CH4 and CO2 gas fluxes.</title>
        <authorList>
            <person name="Altshuler I."/>
            <person name="Hamel J."/>
            <person name="Turney S."/>
            <person name="Magnuson E."/>
            <person name="Levesque R."/>
            <person name="Greer C."/>
            <person name="Whyte L.G."/>
        </authorList>
    </citation>
    <scope>NUCLEOTIDE SEQUENCE [LARGE SCALE GENOMIC DNA]</scope>
    <source>
        <strain evidence="2 3">S13Y</strain>
    </source>
</reference>
<gene>
    <name evidence="2" type="ORF">EAH88_16835</name>
</gene>
<dbReference type="Proteomes" id="UP000319486">
    <property type="component" value="Unassembled WGS sequence"/>
</dbReference>
<dbReference type="CDD" id="cd16894">
    <property type="entry name" value="MltD-like"/>
    <property type="match status" value="1"/>
</dbReference>
<dbReference type="AlphaFoldDB" id="A0A502C008"/>
<dbReference type="SUPFAM" id="SSF53955">
    <property type="entry name" value="Lysozyme-like"/>
    <property type="match status" value="1"/>
</dbReference>
<dbReference type="GO" id="GO:0008932">
    <property type="term" value="F:lytic endotransglycosylase activity"/>
    <property type="evidence" value="ECO:0007669"/>
    <property type="project" value="TreeGrafter"/>
</dbReference>
<dbReference type="CDD" id="cd00118">
    <property type="entry name" value="LysM"/>
    <property type="match status" value="1"/>
</dbReference>
<comment type="caution">
    <text evidence="2">The sequence shown here is derived from an EMBL/GenBank/DDBJ whole genome shotgun (WGS) entry which is preliminary data.</text>
</comment>
<proteinExistence type="predicted"/>
<dbReference type="Pfam" id="PF01476">
    <property type="entry name" value="LysM"/>
    <property type="match status" value="1"/>
</dbReference>
<dbReference type="Pfam" id="PF01464">
    <property type="entry name" value="SLT"/>
    <property type="match status" value="1"/>
</dbReference>
<evidence type="ECO:0000313" key="3">
    <source>
        <dbReference type="Proteomes" id="UP000319486"/>
    </source>
</evidence>
<dbReference type="EMBL" id="RCZO01000011">
    <property type="protein sequence ID" value="TPG05076.1"/>
    <property type="molecule type" value="Genomic_DNA"/>
</dbReference>
<feature type="domain" description="LysM" evidence="1">
    <location>
        <begin position="284"/>
        <end position="327"/>
    </location>
</feature>
<dbReference type="SUPFAM" id="SSF54106">
    <property type="entry name" value="LysM domain"/>
    <property type="match status" value="1"/>
</dbReference>
<dbReference type="Gene3D" id="3.10.350.10">
    <property type="entry name" value="LysM domain"/>
    <property type="match status" value="1"/>
</dbReference>
<accession>A0A502C008</accession>
<evidence type="ECO:0000313" key="2">
    <source>
        <dbReference type="EMBL" id="TPG05076.1"/>
    </source>
</evidence>
<dbReference type="PROSITE" id="PS51782">
    <property type="entry name" value="LYSM"/>
    <property type="match status" value="1"/>
</dbReference>
<keyword evidence="3" id="KW-1185">Reference proteome</keyword>
<dbReference type="InterPro" id="IPR018392">
    <property type="entry name" value="LysM"/>
</dbReference>
<protein>
    <submittedName>
        <fullName evidence="2">LysM peptidoglycan-binding domain-containing protein</fullName>
    </submittedName>
</protein>
<dbReference type="PANTHER" id="PTHR33734">
    <property type="entry name" value="LYSM DOMAIN-CONTAINING GPI-ANCHORED PROTEIN 2"/>
    <property type="match status" value="1"/>
</dbReference>
<dbReference type="InterPro" id="IPR023346">
    <property type="entry name" value="Lysozyme-like_dom_sf"/>
</dbReference>
<name>A0A502C008_9GAMM</name>